<dbReference type="RefSeq" id="WP_091730175.1">
    <property type="nucleotide sequence ID" value="NZ_FNQE01000019.1"/>
</dbReference>
<dbReference type="PANTHER" id="PTHR37804">
    <property type="entry name" value="CDAA REGULATORY PROTEIN CDAR"/>
    <property type="match status" value="1"/>
</dbReference>
<dbReference type="Gene3D" id="2.170.120.30">
    <property type="match status" value="2"/>
</dbReference>
<reference evidence="1 2" key="1">
    <citation type="submission" date="2016-10" db="EMBL/GenBank/DDBJ databases">
        <authorList>
            <person name="de Groot N.N."/>
        </authorList>
    </citation>
    <scope>NUCLEOTIDE SEQUENCE [LARGE SCALE GENOMIC DNA]</scope>
    <source>
        <strain evidence="1 2">DSM 21650</strain>
    </source>
</reference>
<sequence>MNKGKRNNITIKIVSVLIAVIMWSYVMSEVNPIRTQEFPGIKVNYLNQNSLSESGLQIMEPIEATISVKLTGRISDIKSINPNDIIAQVDLWGYSEGLNRVPVEVKVPENVSLESTNPKYIQFKMDSIITKEHKVFLRTTGKTEDGYTLGEEDIRPSTVLIKGPRSWVNLVSKCVATVELTNITSDIKTSVPIRAVDDSGNEVRGIEKEPNTVEIGIVMLRTKNISVEPRIKGAPLDGYEITDIQISPANVMIKGRGEILKDIEFIETEPIDVEDISASKEVSANIVLPEGVELMGGGSKTSVSVKVEKIVEKDIELNTNRLTFINLNTRLYIDKESLPETITLTVRGTESIITELDERDVTFYVDLSGLELGTHNVNIKTIIPDNVELININPDTIQLNIKDEV</sequence>
<proteinExistence type="predicted"/>
<gene>
    <name evidence="1" type="ORF">SAMN05660462_01835</name>
</gene>
<name>A0A1H3Q999_9FIRM</name>
<evidence type="ECO:0000313" key="2">
    <source>
        <dbReference type="Proteomes" id="UP000198625"/>
    </source>
</evidence>
<organism evidence="1 2">
    <name type="scientific">Proteiniborus ethanoligenes</name>
    <dbReference type="NCBI Taxonomy" id="415015"/>
    <lineage>
        <taxon>Bacteria</taxon>
        <taxon>Bacillati</taxon>
        <taxon>Bacillota</taxon>
        <taxon>Clostridia</taxon>
        <taxon>Eubacteriales</taxon>
        <taxon>Proteiniborus</taxon>
    </lineage>
</organism>
<protein>
    <submittedName>
        <fullName evidence="1">YbbR domain-containing protein</fullName>
    </submittedName>
</protein>
<dbReference type="Gene3D" id="2.170.120.40">
    <property type="entry name" value="YbbR-like domain"/>
    <property type="match status" value="2"/>
</dbReference>
<dbReference type="InterPro" id="IPR012505">
    <property type="entry name" value="YbbR"/>
</dbReference>
<dbReference type="EMBL" id="FNQE01000019">
    <property type="protein sequence ID" value="SDZ09830.1"/>
    <property type="molecule type" value="Genomic_DNA"/>
</dbReference>
<accession>A0A1H3Q999</accession>
<dbReference type="Proteomes" id="UP000198625">
    <property type="component" value="Unassembled WGS sequence"/>
</dbReference>
<dbReference type="InterPro" id="IPR053154">
    <property type="entry name" value="c-di-AMP_regulator"/>
</dbReference>
<dbReference type="AlphaFoldDB" id="A0A1H3Q999"/>
<dbReference type="STRING" id="415015.SAMN05660462_01835"/>
<evidence type="ECO:0000313" key="1">
    <source>
        <dbReference type="EMBL" id="SDZ09830.1"/>
    </source>
</evidence>
<dbReference type="OrthoDB" id="2111604at2"/>
<dbReference type="CDD" id="cd20206">
    <property type="entry name" value="YbbR"/>
    <property type="match status" value="1"/>
</dbReference>
<dbReference type="Pfam" id="PF07949">
    <property type="entry name" value="YbbR"/>
    <property type="match status" value="4"/>
</dbReference>
<keyword evidence="2" id="KW-1185">Reference proteome</keyword>
<dbReference type="PANTHER" id="PTHR37804:SF1">
    <property type="entry name" value="CDAA REGULATORY PROTEIN CDAR"/>
    <property type="match status" value="1"/>
</dbReference>